<dbReference type="AlphaFoldDB" id="A0AAV5T7B9"/>
<dbReference type="Proteomes" id="UP001432027">
    <property type="component" value="Unassembled WGS sequence"/>
</dbReference>
<feature type="non-terminal residue" evidence="3">
    <location>
        <position position="413"/>
    </location>
</feature>
<evidence type="ECO:0000313" key="4">
    <source>
        <dbReference type="Proteomes" id="UP001432027"/>
    </source>
</evidence>
<feature type="non-terminal residue" evidence="3">
    <location>
        <position position="1"/>
    </location>
</feature>
<dbReference type="SUPFAM" id="SSF53474">
    <property type="entry name" value="alpha/beta-Hydrolases"/>
    <property type="match status" value="1"/>
</dbReference>
<evidence type="ECO:0000256" key="1">
    <source>
        <dbReference type="SAM" id="MobiDB-lite"/>
    </source>
</evidence>
<dbReference type="InterPro" id="IPR048263">
    <property type="entry name" value="Arb2"/>
</dbReference>
<feature type="compositionally biased region" description="Low complexity" evidence="1">
    <location>
        <begin position="59"/>
        <end position="69"/>
    </location>
</feature>
<feature type="region of interest" description="Disordered" evidence="1">
    <location>
        <begin position="356"/>
        <end position="413"/>
    </location>
</feature>
<dbReference type="PANTHER" id="PTHR21357:SF4">
    <property type="entry name" value="FAM172 FAMILY PROTEIN HOMOLOG CG10038"/>
    <property type="match status" value="1"/>
</dbReference>
<dbReference type="InterPro" id="IPR053858">
    <property type="entry name" value="Arb2_dom"/>
</dbReference>
<accession>A0AAV5T7B9</accession>
<evidence type="ECO:0000313" key="3">
    <source>
        <dbReference type="EMBL" id="GMS88185.1"/>
    </source>
</evidence>
<protein>
    <recommendedName>
        <fullName evidence="2">Arb2 domain-containing protein</fullName>
    </recommendedName>
</protein>
<dbReference type="GO" id="GO:0031048">
    <property type="term" value="P:regulatory ncRNA-mediated heterochromatin formation"/>
    <property type="evidence" value="ECO:0007669"/>
    <property type="project" value="TreeGrafter"/>
</dbReference>
<evidence type="ECO:0000259" key="2">
    <source>
        <dbReference type="Pfam" id="PF22749"/>
    </source>
</evidence>
<dbReference type="Pfam" id="PF22749">
    <property type="entry name" value="Arb2"/>
    <property type="match status" value="1"/>
</dbReference>
<proteinExistence type="predicted"/>
<reference evidence="3" key="1">
    <citation type="submission" date="2023-10" db="EMBL/GenBank/DDBJ databases">
        <title>Genome assembly of Pristionchus species.</title>
        <authorList>
            <person name="Yoshida K."/>
            <person name="Sommer R.J."/>
        </authorList>
    </citation>
    <scope>NUCLEOTIDE SEQUENCE</scope>
    <source>
        <strain evidence="3">RS0144</strain>
    </source>
</reference>
<dbReference type="EMBL" id="BTSX01000003">
    <property type="protein sequence ID" value="GMS88185.1"/>
    <property type="molecule type" value="Genomic_DNA"/>
</dbReference>
<dbReference type="GO" id="GO:0005634">
    <property type="term" value="C:nucleus"/>
    <property type="evidence" value="ECO:0007669"/>
    <property type="project" value="TreeGrafter"/>
</dbReference>
<keyword evidence="4" id="KW-1185">Reference proteome</keyword>
<dbReference type="InterPro" id="IPR029058">
    <property type="entry name" value="AB_hydrolase_fold"/>
</dbReference>
<dbReference type="GO" id="GO:0035197">
    <property type="term" value="F:siRNA binding"/>
    <property type="evidence" value="ECO:0007669"/>
    <property type="project" value="TreeGrafter"/>
</dbReference>
<sequence length="413" mass="47062">NFKVSKTVQKQSSSSSLKKKDEEEDDDDIKVPKTFQKQASSSSLKKNKEEEDDDTKVPKTLQKQSSSSSLKKKKKTMADFGYHFKDGKLRTIEGDAGFTFTTQKAYEELGDAIGDVVYDLMEEMGLEKRFLVVGPNRRFYFVSPDYAQKERILVLIHGSGVVKAGQWARKLIINESLERGTQLAYIRRALDNDWGVVVLNYNEHCEGREGRCHSPDAHGMEEWKHALPPAVEGDVVVVAHSYGGSIISEAVRRGLRKGDERVLMVALTDSWFSEGEKVYSVNWNTMKKKLHRTNGTWQMYSGDDTHEGTSAACINACFALLEGVSDETPFKEFQELLVAGEEIIMDEFKDKLRRKRAEQGDTASAKSLDLEGEKKKEEEKGEKKEEEEKEEKKKEEEEKENEEETSEEQRKEE</sequence>
<feature type="compositionally biased region" description="Acidic residues" evidence="1">
    <location>
        <begin position="397"/>
        <end position="406"/>
    </location>
</feature>
<dbReference type="Gene3D" id="3.40.50.1820">
    <property type="entry name" value="alpha/beta hydrolase"/>
    <property type="match status" value="1"/>
</dbReference>
<organism evidence="3 4">
    <name type="scientific">Pristionchus entomophagus</name>
    <dbReference type="NCBI Taxonomy" id="358040"/>
    <lineage>
        <taxon>Eukaryota</taxon>
        <taxon>Metazoa</taxon>
        <taxon>Ecdysozoa</taxon>
        <taxon>Nematoda</taxon>
        <taxon>Chromadorea</taxon>
        <taxon>Rhabditida</taxon>
        <taxon>Rhabditina</taxon>
        <taxon>Diplogasteromorpha</taxon>
        <taxon>Diplogasteroidea</taxon>
        <taxon>Neodiplogasteridae</taxon>
        <taxon>Pristionchus</taxon>
    </lineage>
</organism>
<gene>
    <name evidence="3" type="ORF">PENTCL1PPCAC_10360</name>
</gene>
<feature type="domain" description="Arb2" evidence="2">
    <location>
        <begin position="75"/>
        <end position="203"/>
    </location>
</feature>
<name>A0AAV5T7B9_9BILA</name>
<feature type="region of interest" description="Disordered" evidence="1">
    <location>
        <begin position="1"/>
        <end position="72"/>
    </location>
</feature>
<feature type="compositionally biased region" description="Low complexity" evidence="1">
    <location>
        <begin position="1"/>
        <end position="16"/>
    </location>
</feature>
<feature type="compositionally biased region" description="Basic and acidic residues" evidence="1">
    <location>
        <begin position="368"/>
        <end position="396"/>
    </location>
</feature>
<dbReference type="PANTHER" id="PTHR21357">
    <property type="entry name" value="FAM172 FAMILY PROTEIN HOMOLOG CG10038"/>
    <property type="match status" value="1"/>
</dbReference>
<comment type="caution">
    <text evidence="3">The sequence shown here is derived from an EMBL/GenBank/DDBJ whole genome shotgun (WGS) entry which is preliminary data.</text>
</comment>